<name>A0A0L9VD66_PHAAN</name>
<dbReference type="AlphaFoldDB" id="A0A0L9VD66"/>
<dbReference type="Gramene" id="KOM52614">
    <property type="protein sequence ID" value="KOM52614"/>
    <property type="gene ID" value="LR48_Vigan09g127300"/>
</dbReference>
<dbReference type="Proteomes" id="UP000053144">
    <property type="component" value="Chromosome 9"/>
</dbReference>
<reference evidence="2" key="1">
    <citation type="journal article" date="2015" name="Proc. Natl. Acad. Sci. U.S.A.">
        <title>Genome sequencing of adzuki bean (Vigna angularis) provides insight into high starch and low fat accumulation and domestication.</title>
        <authorList>
            <person name="Yang K."/>
            <person name="Tian Z."/>
            <person name="Chen C."/>
            <person name="Luo L."/>
            <person name="Zhao B."/>
            <person name="Wang Z."/>
            <person name="Yu L."/>
            <person name="Li Y."/>
            <person name="Sun Y."/>
            <person name="Li W."/>
            <person name="Chen Y."/>
            <person name="Li Y."/>
            <person name="Zhang Y."/>
            <person name="Ai D."/>
            <person name="Zhao J."/>
            <person name="Shang C."/>
            <person name="Ma Y."/>
            <person name="Wu B."/>
            <person name="Wang M."/>
            <person name="Gao L."/>
            <person name="Sun D."/>
            <person name="Zhang P."/>
            <person name="Guo F."/>
            <person name="Wang W."/>
            <person name="Li Y."/>
            <person name="Wang J."/>
            <person name="Varshney R.K."/>
            <person name="Wang J."/>
            <person name="Ling H.Q."/>
            <person name="Wan P."/>
        </authorList>
    </citation>
    <scope>NUCLEOTIDE SEQUENCE</scope>
    <source>
        <strain evidence="2">cv. Jingnong 6</strain>
    </source>
</reference>
<sequence>MHYIRGDDDAVEEVDRNIQEKIQHQGLGEDPTENTWQLKIHHVSTQTIAS</sequence>
<evidence type="ECO:0000313" key="1">
    <source>
        <dbReference type="EMBL" id="KOM52614.1"/>
    </source>
</evidence>
<accession>A0A0L9VD66</accession>
<dbReference type="EMBL" id="CM003379">
    <property type="protein sequence ID" value="KOM52614.1"/>
    <property type="molecule type" value="Genomic_DNA"/>
</dbReference>
<evidence type="ECO:0000313" key="2">
    <source>
        <dbReference type="Proteomes" id="UP000053144"/>
    </source>
</evidence>
<organism evidence="1 2">
    <name type="scientific">Phaseolus angularis</name>
    <name type="common">Azuki bean</name>
    <name type="synonym">Vigna angularis</name>
    <dbReference type="NCBI Taxonomy" id="3914"/>
    <lineage>
        <taxon>Eukaryota</taxon>
        <taxon>Viridiplantae</taxon>
        <taxon>Streptophyta</taxon>
        <taxon>Embryophyta</taxon>
        <taxon>Tracheophyta</taxon>
        <taxon>Spermatophyta</taxon>
        <taxon>Magnoliopsida</taxon>
        <taxon>eudicotyledons</taxon>
        <taxon>Gunneridae</taxon>
        <taxon>Pentapetalae</taxon>
        <taxon>rosids</taxon>
        <taxon>fabids</taxon>
        <taxon>Fabales</taxon>
        <taxon>Fabaceae</taxon>
        <taxon>Papilionoideae</taxon>
        <taxon>50 kb inversion clade</taxon>
        <taxon>NPAAA clade</taxon>
        <taxon>indigoferoid/millettioid clade</taxon>
        <taxon>Phaseoleae</taxon>
        <taxon>Vigna</taxon>
    </lineage>
</organism>
<proteinExistence type="predicted"/>
<protein>
    <submittedName>
        <fullName evidence="1">Uncharacterized protein</fullName>
    </submittedName>
</protein>
<gene>
    <name evidence="1" type="ORF">LR48_Vigan09g127300</name>
</gene>